<dbReference type="Gene3D" id="3.75.10.10">
    <property type="entry name" value="L-arginine/glycine Amidinotransferase, Chain A"/>
    <property type="match status" value="1"/>
</dbReference>
<dbReference type="OrthoDB" id="9807502at2"/>
<dbReference type="EMBL" id="SLWB01000004">
    <property type="protein sequence ID" value="TCN70145.1"/>
    <property type="molecule type" value="Genomic_DNA"/>
</dbReference>
<reference evidence="7 8" key="1">
    <citation type="submission" date="2019-03" db="EMBL/GenBank/DDBJ databases">
        <title>Genomic Encyclopedia of Archaeal and Bacterial Type Strains, Phase II (KMG-II): from individual species to whole genera.</title>
        <authorList>
            <person name="Goeker M."/>
        </authorList>
    </citation>
    <scope>NUCLEOTIDE SEQUENCE [LARGE SCALE GENOMIC DNA]</scope>
    <source>
        <strain evidence="7 8">RL-C</strain>
    </source>
</reference>
<evidence type="ECO:0000256" key="6">
    <source>
        <dbReference type="PIRSR" id="PIRSR006356-1"/>
    </source>
</evidence>
<dbReference type="PANTHER" id="PTHR47271">
    <property type="entry name" value="ARGININE DEIMINASE"/>
    <property type="match status" value="1"/>
</dbReference>
<dbReference type="GO" id="GO:0019546">
    <property type="term" value="P:L-arginine deiminase pathway"/>
    <property type="evidence" value="ECO:0007669"/>
    <property type="project" value="TreeGrafter"/>
</dbReference>
<comment type="caution">
    <text evidence="7">The sequence shown here is derived from an EMBL/GenBank/DDBJ whole genome shotgun (WGS) entry which is preliminary data.</text>
</comment>
<organism evidence="7 8">
    <name type="scientific">Acetobacteroides hydrogenigenes</name>
    <dbReference type="NCBI Taxonomy" id="979970"/>
    <lineage>
        <taxon>Bacteria</taxon>
        <taxon>Pseudomonadati</taxon>
        <taxon>Bacteroidota</taxon>
        <taxon>Bacteroidia</taxon>
        <taxon>Bacteroidales</taxon>
        <taxon>Rikenellaceae</taxon>
        <taxon>Acetobacteroides</taxon>
    </lineage>
</organism>
<dbReference type="InterPro" id="IPR003876">
    <property type="entry name" value="Arg_deiminase"/>
</dbReference>
<dbReference type="Gene3D" id="1.10.3930.10">
    <property type="entry name" value="Arginine deiminase"/>
    <property type="match status" value="1"/>
</dbReference>
<evidence type="ECO:0000256" key="1">
    <source>
        <dbReference type="ARBA" id="ARBA00005213"/>
    </source>
</evidence>
<dbReference type="RefSeq" id="WP_131838702.1">
    <property type="nucleotide sequence ID" value="NZ_SLWB01000004.1"/>
</dbReference>
<dbReference type="PIRSF" id="PIRSF006356">
    <property type="entry name" value="Arg_deiminase"/>
    <property type="match status" value="1"/>
</dbReference>
<evidence type="ECO:0000256" key="5">
    <source>
        <dbReference type="ARBA" id="ARBA00049429"/>
    </source>
</evidence>
<dbReference type="Pfam" id="PF02274">
    <property type="entry name" value="ADI"/>
    <property type="match status" value="1"/>
</dbReference>
<gene>
    <name evidence="7" type="ORF">CLV25_104100</name>
</gene>
<accession>A0A4R2ENR6</accession>
<dbReference type="AlphaFoldDB" id="A0A4R2ENR6"/>
<evidence type="ECO:0000256" key="4">
    <source>
        <dbReference type="ARBA" id="ARBA00022801"/>
    </source>
</evidence>
<keyword evidence="8" id="KW-1185">Reference proteome</keyword>
<evidence type="ECO:0000256" key="3">
    <source>
        <dbReference type="ARBA" id="ARBA00012171"/>
    </source>
</evidence>
<name>A0A4R2ENR6_9BACT</name>
<dbReference type="SUPFAM" id="SSF55909">
    <property type="entry name" value="Pentein"/>
    <property type="match status" value="1"/>
</dbReference>
<feature type="active site" description="Amidino-cysteine intermediate" evidence="6">
    <location>
        <position position="404"/>
    </location>
</feature>
<sequence>MEINVSSEFGTLEGVILHSPGAEVENMTPENAQRALYSDILNLSIAKKEYQQVIGVLSKVAQTFEVRDLLTQTLSTPSVKEELIRDLCAAEKQYQLVDELLELSPEALSKALIEGLPLKRNNLTTFLSEDRYSLHPLFNFYFTRDASISINNKVLIGKMANKVRDREAIIMEAIFNHSGTFTTSTINPYIAQDNKHISIEGGDVLIAREDVLIIGNGCRTTSQGIDFILSRILQRSDKSRFHIIVQELPHTPESFIHLDMVFTLLDFNKCMVYEPIILDNNKYQTVHITVDNNKVNIRAVDNILTALHSLGMDLEPIICGGTKDRWIQEREQWHSGANFFALGPGKVMGYARNVYTLEEMNKHGFEIIKAKDVITNHIDLNAHHKYVVAIDGSELPRGGGGARCMTMPVRRKKINW</sequence>
<proteinExistence type="inferred from homology"/>
<dbReference type="EC" id="3.5.3.6" evidence="3"/>
<comment type="pathway">
    <text evidence="1">Amino-acid degradation; L-arginine degradation via ADI pathway; carbamoyl phosphate from L-arginine: step 1/2.</text>
</comment>
<dbReference type="GO" id="GO:0016990">
    <property type="term" value="F:arginine deiminase activity"/>
    <property type="evidence" value="ECO:0007669"/>
    <property type="project" value="UniProtKB-EC"/>
</dbReference>
<dbReference type="PANTHER" id="PTHR47271:SF2">
    <property type="entry name" value="ARGININE DEIMINASE"/>
    <property type="match status" value="1"/>
</dbReference>
<evidence type="ECO:0000313" key="8">
    <source>
        <dbReference type="Proteomes" id="UP000294830"/>
    </source>
</evidence>
<dbReference type="PRINTS" id="PR01466">
    <property type="entry name" value="ARGDEIMINASE"/>
</dbReference>
<keyword evidence="4" id="KW-0378">Hydrolase</keyword>
<comment type="catalytic activity">
    <reaction evidence="5">
        <text>L-arginine + H2O = L-citrulline + NH4(+)</text>
        <dbReference type="Rhea" id="RHEA:19597"/>
        <dbReference type="ChEBI" id="CHEBI:15377"/>
        <dbReference type="ChEBI" id="CHEBI:28938"/>
        <dbReference type="ChEBI" id="CHEBI:32682"/>
        <dbReference type="ChEBI" id="CHEBI:57743"/>
        <dbReference type="EC" id="3.5.3.6"/>
    </reaction>
</comment>
<dbReference type="Proteomes" id="UP000294830">
    <property type="component" value="Unassembled WGS sequence"/>
</dbReference>
<evidence type="ECO:0000313" key="7">
    <source>
        <dbReference type="EMBL" id="TCN70145.1"/>
    </source>
</evidence>
<evidence type="ECO:0000256" key="2">
    <source>
        <dbReference type="ARBA" id="ARBA00010206"/>
    </source>
</evidence>
<protein>
    <recommendedName>
        <fullName evidence="3">arginine deiminase</fullName>
        <ecNumber evidence="3">3.5.3.6</ecNumber>
    </recommendedName>
</protein>
<comment type="similarity">
    <text evidence="2">Belongs to the arginine deiminase family.</text>
</comment>